<dbReference type="RefSeq" id="WP_344809991.1">
    <property type="nucleotide sequence ID" value="NZ_BAABAB010000052.1"/>
</dbReference>
<keyword evidence="1" id="KW-0678">Repressor</keyword>
<dbReference type="SUPFAM" id="SSF46689">
    <property type="entry name" value="Homeodomain-like"/>
    <property type="match status" value="1"/>
</dbReference>
<evidence type="ECO:0000256" key="2">
    <source>
        <dbReference type="ARBA" id="ARBA00023015"/>
    </source>
</evidence>
<dbReference type="PANTHER" id="PTHR30055">
    <property type="entry name" value="HTH-TYPE TRANSCRIPTIONAL REGULATOR RUTR"/>
    <property type="match status" value="1"/>
</dbReference>
<accession>A0ABP7AY12</accession>
<dbReference type="PROSITE" id="PS50977">
    <property type="entry name" value="HTH_TETR_2"/>
    <property type="match status" value="1"/>
</dbReference>
<dbReference type="InterPro" id="IPR039538">
    <property type="entry name" value="BetI_C"/>
</dbReference>
<evidence type="ECO:0000256" key="3">
    <source>
        <dbReference type="ARBA" id="ARBA00023125"/>
    </source>
</evidence>
<dbReference type="Proteomes" id="UP001501490">
    <property type="component" value="Unassembled WGS sequence"/>
</dbReference>
<reference evidence="9" key="1">
    <citation type="journal article" date="2019" name="Int. J. Syst. Evol. Microbiol.">
        <title>The Global Catalogue of Microorganisms (GCM) 10K type strain sequencing project: providing services to taxonomists for standard genome sequencing and annotation.</title>
        <authorList>
            <consortium name="The Broad Institute Genomics Platform"/>
            <consortium name="The Broad Institute Genome Sequencing Center for Infectious Disease"/>
            <person name="Wu L."/>
            <person name="Ma J."/>
        </authorList>
    </citation>
    <scope>NUCLEOTIDE SEQUENCE [LARGE SCALE GENOMIC DNA]</scope>
    <source>
        <strain evidence="9">JCM 16929</strain>
    </source>
</reference>
<dbReference type="PANTHER" id="PTHR30055:SF234">
    <property type="entry name" value="HTH-TYPE TRANSCRIPTIONAL REGULATOR BETI"/>
    <property type="match status" value="1"/>
</dbReference>
<protein>
    <submittedName>
        <fullName evidence="8">TetR/AcrR family transcriptional regulator</fullName>
    </submittedName>
</protein>
<name>A0ABP7AY12_9ACTN</name>
<keyword evidence="2" id="KW-0805">Transcription regulation</keyword>
<dbReference type="Pfam" id="PF00440">
    <property type="entry name" value="TetR_N"/>
    <property type="match status" value="1"/>
</dbReference>
<keyword evidence="3 5" id="KW-0238">DNA-binding</keyword>
<gene>
    <name evidence="8" type="ORF">GCM10022236_51550</name>
</gene>
<comment type="caution">
    <text evidence="8">The sequence shown here is derived from an EMBL/GenBank/DDBJ whole genome shotgun (WGS) entry which is preliminary data.</text>
</comment>
<dbReference type="InterPro" id="IPR009057">
    <property type="entry name" value="Homeodomain-like_sf"/>
</dbReference>
<dbReference type="InterPro" id="IPR001647">
    <property type="entry name" value="HTH_TetR"/>
</dbReference>
<sequence length="244" mass="26625">MTLTSTPPTARRPGAERAVSSSAADTGSAPATGQAPATGSATAGATFAAADKVAARRDELATAALRTLAERGYANTSLREIAQNSAFSHGVLHYYFADKTELIIHCVRLYKTRCVRRYDDITALATSAEDVVRRFLDALTLTLRRDAHEQRLWYDLRAQSLFDPSFRDDVAAIDDQLRAMVWRILGCYAEFSGRPPVVDPPTAYALLDGIVFHGVQARLAGADGVEQTLERQIQLLMPRLLAES</sequence>
<evidence type="ECO:0000256" key="5">
    <source>
        <dbReference type="PROSITE-ProRule" id="PRU00335"/>
    </source>
</evidence>
<keyword evidence="4" id="KW-0804">Transcription</keyword>
<dbReference type="EMBL" id="BAABAB010000052">
    <property type="protein sequence ID" value="GAA3642553.1"/>
    <property type="molecule type" value="Genomic_DNA"/>
</dbReference>
<evidence type="ECO:0000256" key="1">
    <source>
        <dbReference type="ARBA" id="ARBA00022491"/>
    </source>
</evidence>
<evidence type="ECO:0000313" key="9">
    <source>
        <dbReference type="Proteomes" id="UP001501490"/>
    </source>
</evidence>
<dbReference type="InterPro" id="IPR050109">
    <property type="entry name" value="HTH-type_TetR-like_transc_reg"/>
</dbReference>
<evidence type="ECO:0000256" key="4">
    <source>
        <dbReference type="ARBA" id="ARBA00023163"/>
    </source>
</evidence>
<dbReference type="PRINTS" id="PR00455">
    <property type="entry name" value="HTHTETR"/>
</dbReference>
<dbReference type="SUPFAM" id="SSF48498">
    <property type="entry name" value="Tetracyclin repressor-like, C-terminal domain"/>
    <property type="match status" value="1"/>
</dbReference>
<dbReference type="Pfam" id="PF13977">
    <property type="entry name" value="TetR_C_6"/>
    <property type="match status" value="1"/>
</dbReference>
<evidence type="ECO:0000256" key="6">
    <source>
        <dbReference type="SAM" id="MobiDB-lite"/>
    </source>
</evidence>
<feature type="compositionally biased region" description="Low complexity" evidence="6">
    <location>
        <begin position="26"/>
        <end position="40"/>
    </location>
</feature>
<dbReference type="InterPro" id="IPR036271">
    <property type="entry name" value="Tet_transcr_reg_TetR-rel_C_sf"/>
</dbReference>
<feature type="region of interest" description="Disordered" evidence="6">
    <location>
        <begin position="1"/>
        <end position="40"/>
    </location>
</feature>
<dbReference type="Gene3D" id="1.10.357.10">
    <property type="entry name" value="Tetracycline Repressor, domain 2"/>
    <property type="match status" value="1"/>
</dbReference>
<evidence type="ECO:0000259" key="7">
    <source>
        <dbReference type="PROSITE" id="PS50977"/>
    </source>
</evidence>
<keyword evidence="9" id="KW-1185">Reference proteome</keyword>
<proteinExistence type="predicted"/>
<evidence type="ECO:0000313" key="8">
    <source>
        <dbReference type="EMBL" id="GAA3642553.1"/>
    </source>
</evidence>
<feature type="domain" description="HTH tetR-type" evidence="7">
    <location>
        <begin position="54"/>
        <end position="114"/>
    </location>
</feature>
<feature type="DNA-binding region" description="H-T-H motif" evidence="5">
    <location>
        <begin position="77"/>
        <end position="96"/>
    </location>
</feature>
<organism evidence="8 9">
    <name type="scientific">Microlunatus ginsengisoli</name>
    <dbReference type="NCBI Taxonomy" id="363863"/>
    <lineage>
        <taxon>Bacteria</taxon>
        <taxon>Bacillati</taxon>
        <taxon>Actinomycetota</taxon>
        <taxon>Actinomycetes</taxon>
        <taxon>Propionibacteriales</taxon>
        <taxon>Propionibacteriaceae</taxon>
        <taxon>Microlunatus</taxon>
    </lineage>
</organism>